<dbReference type="InterPro" id="IPR013097">
    <property type="entry name" value="Dabb"/>
</dbReference>
<dbReference type="SMART" id="SM00886">
    <property type="entry name" value="Dabb"/>
    <property type="match status" value="1"/>
</dbReference>
<evidence type="ECO:0000313" key="3">
    <source>
        <dbReference type="Proteomes" id="UP001431199"/>
    </source>
</evidence>
<evidence type="ECO:0000313" key="2">
    <source>
        <dbReference type="EMBL" id="MCT7399629.1"/>
    </source>
</evidence>
<dbReference type="InterPro" id="IPR011008">
    <property type="entry name" value="Dimeric_a/b-barrel"/>
</dbReference>
<feature type="domain" description="Stress-response A/B barrel" evidence="1">
    <location>
        <begin position="2"/>
        <end position="95"/>
    </location>
</feature>
<name>A0ABT2M279_9FIRM</name>
<gene>
    <name evidence="2" type="ORF">N5B56_11120</name>
</gene>
<dbReference type="Pfam" id="PF07876">
    <property type="entry name" value="Dabb"/>
    <property type="match status" value="1"/>
</dbReference>
<dbReference type="RefSeq" id="WP_260978959.1">
    <property type="nucleotide sequence ID" value="NZ_JAODBU010000011.1"/>
</dbReference>
<dbReference type="Proteomes" id="UP001431199">
    <property type="component" value="Unassembled WGS sequence"/>
</dbReference>
<proteinExistence type="predicted"/>
<dbReference type="EMBL" id="JAODBU010000011">
    <property type="protein sequence ID" value="MCT7399629.1"/>
    <property type="molecule type" value="Genomic_DNA"/>
</dbReference>
<reference evidence="2" key="1">
    <citation type="submission" date="2022-09" db="EMBL/GenBank/DDBJ databases">
        <title>Eubacterium sp. LFL-14 isolated from human feces.</title>
        <authorList>
            <person name="Liu F."/>
        </authorList>
    </citation>
    <scope>NUCLEOTIDE SEQUENCE</scope>
    <source>
        <strain evidence="2">LFL-14</strain>
    </source>
</reference>
<organism evidence="2 3">
    <name type="scientific">Eubacterium album</name>
    <dbReference type="NCBI Taxonomy" id="2978477"/>
    <lineage>
        <taxon>Bacteria</taxon>
        <taxon>Bacillati</taxon>
        <taxon>Bacillota</taxon>
        <taxon>Clostridia</taxon>
        <taxon>Eubacteriales</taxon>
        <taxon>Eubacteriaceae</taxon>
        <taxon>Eubacterium</taxon>
    </lineage>
</organism>
<evidence type="ECO:0000259" key="1">
    <source>
        <dbReference type="PROSITE" id="PS51502"/>
    </source>
</evidence>
<keyword evidence="3" id="KW-1185">Reference proteome</keyword>
<protein>
    <submittedName>
        <fullName evidence="2">Dabb family protein</fullName>
    </submittedName>
</protein>
<comment type="caution">
    <text evidence="2">The sequence shown here is derived from an EMBL/GenBank/DDBJ whole genome shotgun (WGS) entry which is preliminary data.</text>
</comment>
<accession>A0ABT2M279</accession>
<dbReference type="PROSITE" id="PS51502">
    <property type="entry name" value="S_R_A_B_BARREL"/>
    <property type="match status" value="1"/>
</dbReference>
<sequence length="97" mass="11705">MLKHFVIFTFEKDFFKEEHYKEYCEAFAKIKNAFDGIKDVKIHKNCVDRPANMDLMIEMDLEDESVLGQYLNYPEHVRMGEKYNPHVTNRVSFDYKM</sequence>
<dbReference type="SUPFAM" id="SSF54909">
    <property type="entry name" value="Dimeric alpha+beta barrel"/>
    <property type="match status" value="1"/>
</dbReference>
<dbReference type="Gene3D" id="3.30.70.100">
    <property type="match status" value="1"/>
</dbReference>